<feature type="region of interest" description="Disordered" evidence="2">
    <location>
        <begin position="420"/>
        <end position="439"/>
    </location>
</feature>
<organism evidence="3 4">
    <name type="scientific">Jimgerdemannia flammicorona</name>
    <dbReference type="NCBI Taxonomy" id="994334"/>
    <lineage>
        <taxon>Eukaryota</taxon>
        <taxon>Fungi</taxon>
        <taxon>Fungi incertae sedis</taxon>
        <taxon>Mucoromycota</taxon>
        <taxon>Mucoromycotina</taxon>
        <taxon>Endogonomycetes</taxon>
        <taxon>Endogonales</taxon>
        <taxon>Endogonaceae</taxon>
        <taxon>Jimgerdemannia</taxon>
    </lineage>
</organism>
<comment type="caution">
    <text evidence="3">The sequence shown here is derived from an EMBL/GenBank/DDBJ whole genome shotgun (WGS) entry which is preliminary data.</text>
</comment>
<protein>
    <submittedName>
        <fullName evidence="3">Uncharacterized protein</fullName>
    </submittedName>
</protein>
<dbReference type="OrthoDB" id="2238957at2759"/>
<dbReference type="PANTHER" id="PTHR23160:SF19">
    <property type="entry name" value="MYOSIN HEAVY CHAIN-RELATED PROTEIN"/>
    <property type="match status" value="1"/>
</dbReference>
<reference evidence="3 4" key="1">
    <citation type="journal article" date="2018" name="New Phytol.">
        <title>Phylogenomics of Endogonaceae and evolution of mycorrhizas within Mucoromycota.</title>
        <authorList>
            <person name="Chang Y."/>
            <person name="Desiro A."/>
            <person name="Na H."/>
            <person name="Sandor L."/>
            <person name="Lipzen A."/>
            <person name="Clum A."/>
            <person name="Barry K."/>
            <person name="Grigoriev I.V."/>
            <person name="Martin F.M."/>
            <person name="Stajich J.E."/>
            <person name="Smith M.E."/>
            <person name="Bonito G."/>
            <person name="Spatafora J.W."/>
        </authorList>
    </citation>
    <scope>NUCLEOTIDE SEQUENCE [LARGE SCALE GENOMIC DNA]</scope>
    <source>
        <strain evidence="3 4">GMNB39</strain>
    </source>
</reference>
<gene>
    <name evidence="3" type="ORF">BC936DRAFT_148919</name>
</gene>
<accession>A0A433D215</accession>
<feature type="non-terminal residue" evidence="3">
    <location>
        <position position="1"/>
    </location>
</feature>
<evidence type="ECO:0000256" key="2">
    <source>
        <dbReference type="SAM" id="MobiDB-lite"/>
    </source>
</evidence>
<dbReference type="AlphaFoldDB" id="A0A433D215"/>
<feature type="compositionally biased region" description="Basic and acidic residues" evidence="2">
    <location>
        <begin position="247"/>
        <end position="259"/>
    </location>
</feature>
<keyword evidence="4" id="KW-1185">Reference proteome</keyword>
<keyword evidence="1" id="KW-0175">Coiled coil</keyword>
<evidence type="ECO:0000256" key="1">
    <source>
        <dbReference type="ARBA" id="ARBA00023054"/>
    </source>
</evidence>
<evidence type="ECO:0000313" key="3">
    <source>
        <dbReference type="EMBL" id="RUP44872.1"/>
    </source>
</evidence>
<name>A0A433D215_9FUNG</name>
<dbReference type="EMBL" id="RBNI01008224">
    <property type="protein sequence ID" value="RUP44872.1"/>
    <property type="molecule type" value="Genomic_DNA"/>
</dbReference>
<feature type="region of interest" description="Disordered" evidence="2">
    <location>
        <begin position="495"/>
        <end position="538"/>
    </location>
</feature>
<dbReference type="PANTHER" id="PTHR23160">
    <property type="entry name" value="SYNAPTONEMAL COMPLEX PROTEIN-RELATED"/>
    <property type="match status" value="1"/>
</dbReference>
<feature type="region of interest" description="Disordered" evidence="2">
    <location>
        <begin position="238"/>
        <end position="259"/>
    </location>
</feature>
<dbReference type="Gene3D" id="1.10.287.1490">
    <property type="match status" value="1"/>
</dbReference>
<dbReference type="Proteomes" id="UP000268093">
    <property type="component" value="Unassembled WGS sequence"/>
</dbReference>
<sequence>NHCNPSRFLELTQAKKDILTIQAQLSTCNAQIALSTKELNFFKADSDKSHKEVTRLAQLLATRESELYEIKREAEDTKSQLETTRAEMQKASVKLRSVEMLKAQLEAEVQENAPSKSTIDKMKKDMAKLQKEIETKDEACKKNLKEISDLKAERKEENSKARAAEKEKFKAEKEKFKAEKDGLQAEVNALQTDKENAEQKIMELELDNTLMRDALDNSKQDFDKLQCELDEWKANTTSGEVQQLQDQTRRLEGEKRQTQKHVERLNQLVEDLREQLSRANGDLETQAPEKETLKAQNNTLTKELDAAKSMITKLKAQAQKGKGKVTEVSPPPPANDHLDAIHAELQAAKNIINKQKGEIAALKRAKDGFDGEGGEALRTEVELLRQENEHLVKAKRVLQDTYTDHLIQISELKEVARRAAVSPSGKTREPSVLREGAASSSVPEVSKSYITPVRRTHTSALSTRANTVEYPVEHATVPEDEFDVAGEALPLKPKRTRRTKAQIEKDREAKETAAREKLEAKRKRAETPKEPIKRTRRKTVETALSAPVVIDHSKYIADKFKDLSVNPRAVIASVGDLELFATTKIDLLLSSLEDHFRSLITRLSVLVEHGNTGTRLLTLEGHPTLEIPTCVPENEANLMLFLWALANKFPNTKLLDSLLVWAAETIILKTFGTNDLEYIGHICRVFVVLCRAVGALQRVRVFCFDLMREPIENSHLLLLFVNVAIMWPETLSHPAMPDGADTGLGQNLILRTFESILAGIHEDCEKPSTVGAVSIIFFSDHHAHKTYHLYYICRLFYDLKWRTLVTIIWRARNPLSLEQAKRGALLGRHHQGGYICVEAARIPSTSFRGGESRFNLVKSIELAVYYHGEWEYLYEHIISNVLWPLMKDGHVVDMSLEIIGVLGRSSLLEEEEKTGIHALRQKMEDVLNLGHDVDQADFILQIHAARSLFLLVNGEIKYLTGLFKWYREIREPNRWQLPPSLVRDVEYLRDLR</sequence>
<feature type="compositionally biased region" description="Basic and acidic residues" evidence="2">
    <location>
        <begin position="501"/>
        <end position="533"/>
    </location>
</feature>
<evidence type="ECO:0000313" key="4">
    <source>
        <dbReference type="Proteomes" id="UP000268093"/>
    </source>
</evidence>
<proteinExistence type="predicted"/>